<organism evidence="7 8">
    <name type="scientific">Paratrimastix pyriformis</name>
    <dbReference type="NCBI Taxonomy" id="342808"/>
    <lineage>
        <taxon>Eukaryota</taxon>
        <taxon>Metamonada</taxon>
        <taxon>Preaxostyla</taxon>
        <taxon>Paratrimastigidae</taxon>
        <taxon>Paratrimastix</taxon>
    </lineage>
</organism>
<reference evidence="7" key="1">
    <citation type="journal article" date="2022" name="bioRxiv">
        <title>Genomics of Preaxostyla Flagellates Illuminates Evolutionary Transitions and the Path Towards Mitochondrial Loss.</title>
        <authorList>
            <person name="Novak L.V.F."/>
            <person name="Treitli S.C."/>
            <person name="Pyrih J."/>
            <person name="Halakuc P."/>
            <person name="Pipaliya S.V."/>
            <person name="Vacek V."/>
            <person name="Brzon O."/>
            <person name="Soukal P."/>
            <person name="Eme L."/>
            <person name="Dacks J.B."/>
            <person name="Karnkowska A."/>
            <person name="Elias M."/>
            <person name="Hampl V."/>
        </authorList>
    </citation>
    <scope>NUCLEOTIDE SEQUENCE</scope>
    <source>
        <strain evidence="7">RCP-MX</strain>
    </source>
</reference>
<dbReference type="PANTHER" id="PTHR11380">
    <property type="entry name" value="TRANSCRIPTION INITIATION FACTOR TFIID/SUPT3-RELATED"/>
    <property type="match status" value="1"/>
</dbReference>
<comment type="caution">
    <text evidence="7">The sequence shown here is derived from an EMBL/GenBank/DDBJ whole genome shotgun (WGS) entry which is preliminary data.</text>
</comment>
<keyword evidence="4" id="KW-0539">Nucleus</keyword>
<evidence type="ECO:0000256" key="4">
    <source>
        <dbReference type="ARBA" id="ARBA00023242"/>
    </source>
</evidence>
<keyword evidence="8" id="KW-1185">Reference proteome</keyword>
<name>A0ABQ8UGC0_9EUKA</name>
<dbReference type="PANTHER" id="PTHR11380:SF5">
    <property type="entry name" value="TRANSCRIPTION INITIATION FACTOR TFIID SUBUNIT 13"/>
    <property type="match status" value="1"/>
</dbReference>
<evidence type="ECO:0000256" key="6">
    <source>
        <dbReference type="ARBA" id="ARBA00040136"/>
    </source>
</evidence>
<dbReference type="InterPro" id="IPR003195">
    <property type="entry name" value="TFIID_TAF13"/>
</dbReference>
<proteinExistence type="inferred from homology"/>
<dbReference type="SUPFAM" id="SSF47113">
    <property type="entry name" value="Histone-fold"/>
    <property type="match status" value="1"/>
</dbReference>
<dbReference type="InterPro" id="IPR009072">
    <property type="entry name" value="Histone-fold"/>
</dbReference>
<protein>
    <recommendedName>
        <fullName evidence="6">Transcription initiation factor TFIID subunit 13</fullName>
    </recommendedName>
</protein>
<sequence length="109" mass="12515">MLHYGKVPLPCAEQSLPDQLMYSLGDDRPLYSTASVIEDYVLQYVAQMTQRAAQFRQDNQLGVEELALLAKRDPKKNIRVQELLRVPDEIKEARLLFPEADIARRNATE</sequence>
<accession>A0ABQ8UGC0</accession>
<evidence type="ECO:0000256" key="2">
    <source>
        <dbReference type="ARBA" id="ARBA00023015"/>
    </source>
</evidence>
<gene>
    <name evidence="7" type="ORF">PAPYR_5971</name>
</gene>
<evidence type="ECO:0000256" key="1">
    <source>
        <dbReference type="ARBA" id="ARBA00004123"/>
    </source>
</evidence>
<keyword evidence="3" id="KW-0804">Transcription</keyword>
<evidence type="ECO:0000313" key="7">
    <source>
        <dbReference type="EMBL" id="KAJ4458294.1"/>
    </source>
</evidence>
<evidence type="ECO:0000313" key="8">
    <source>
        <dbReference type="Proteomes" id="UP001141327"/>
    </source>
</evidence>
<keyword evidence="2" id="KW-0805">Transcription regulation</keyword>
<evidence type="ECO:0000256" key="3">
    <source>
        <dbReference type="ARBA" id="ARBA00023163"/>
    </source>
</evidence>
<dbReference type="Gene3D" id="1.10.20.10">
    <property type="entry name" value="Histone, subunit A"/>
    <property type="match status" value="1"/>
</dbReference>
<comment type="similarity">
    <text evidence="5">Belongs to the TAF13 family.</text>
</comment>
<evidence type="ECO:0000256" key="5">
    <source>
        <dbReference type="ARBA" id="ARBA00038392"/>
    </source>
</evidence>
<dbReference type="EMBL" id="JAPMOS010000031">
    <property type="protein sequence ID" value="KAJ4458294.1"/>
    <property type="molecule type" value="Genomic_DNA"/>
</dbReference>
<comment type="subcellular location">
    <subcellularLocation>
        <location evidence="1">Nucleus</location>
    </subcellularLocation>
</comment>
<dbReference type="Proteomes" id="UP001141327">
    <property type="component" value="Unassembled WGS sequence"/>
</dbReference>
<dbReference type="Pfam" id="PF02269">
    <property type="entry name" value="TFIID-18kDa"/>
    <property type="match status" value="1"/>
</dbReference>